<reference evidence="1 2" key="1">
    <citation type="journal article" date="2009" name="PLoS Genet.">
        <title>Genomic analysis of the basal lineage fungus Rhizopus oryzae reveals a whole-genome duplication.</title>
        <authorList>
            <person name="Ma L.-J."/>
            <person name="Ibrahim A.S."/>
            <person name="Skory C."/>
            <person name="Grabherr M.G."/>
            <person name="Burger G."/>
            <person name="Butler M."/>
            <person name="Elias M."/>
            <person name="Idnurm A."/>
            <person name="Lang B.F."/>
            <person name="Sone T."/>
            <person name="Abe A."/>
            <person name="Calvo S.E."/>
            <person name="Corrochano L.M."/>
            <person name="Engels R."/>
            <person name="Fu J."/>
            <person name="Hansberg W."/>
            <person name="Kim J.-M."/>
            <person name="Kodira C.D."/>
            <person name="Koehrsen M.J."/>
            <person name="Liu B."/>
            <person name="Miranda-Saavedra D."/>
            <person name="O'Leary S."/>
            <person name="Ortiz-Castellanos L."/>
            <person name="Poulter R."/>
            <person name="Rodriguez-Romero J."/>
            <person name="Ruiz-Herrera J."/>
            <person name="Shen Y.-Q."/>
            <person name="Zeng Q."/>
            <person name="Galagan J."/>
            <person name="Birren B.W."/>
            <person name="Cuomo C.A."/>
            <person name="Wickes B.L."/>
        </authorList>
    </citation>
    <scope>NUCLEOTIDE SEQUENCE [LARGE SCALE GENOMIC DNA]</scope>
    <source>
        <strain evidence="2">RA 99-880 / ATCC MYA-4621 / FGSC 9543 / NRRL 43880</strain>
    </source>
</reference>
<keyword evidence="2" id="KW-1185">Reference proteome</keyword>
<dbReference type="InParanoid" id="I1CFF6"/>
<evidence type="ECO:0000313" key="2">
    <source>
        <dbReference type="Proteomes" id="UP000009138"/>
    </source>
</evidence>
<dbReference type="Proteomes" id="UP000009138">
    <property type="component" value="Unassembled WGS sequence"/>
</dbReference>
<dbReference type="AlphaFoldDB" id="I1CFF6"/>
<dbReference type="RefSeq" id="XP_067522582.1">
    <property type="nucleotide sequence ID" value="XM_067666481.1"/>
</dbReference>
<protein>
    <submittedName>
        <fullName evidence="1">Uncharacterized protein</fullName>
    </submittedName>
</protein>
<dbReference type="GeneID" id="93618862"/>
<organism evidence="1 2">
    <name type="scientific">Rhizopus delemar (strain RA 99-880 / ATCC MYA-4621 / FGSC 9543 / NRRL 43880)</name>
    <name type="common">Mucormycosis agent</name>
    <name type="synonym">Rhizopus arrhizus var. delemar</name>
    <dbReference type="NCBI Taxonomy" id="246409"/>
    <lineage>
        <taxon>Eukaryota</taxon>
        <taxon>Fungi</taxon>
        <taxon>Fungi incertae sedis</taxon>
        <taxon>Mucoromycota</taxon>
        <taxon>Mucoromycotina</taxon>
        <taxon>Mucoromycetes</taxon>
        <taxon>Mucorales</taxon>
        <taxon>Mucorineae</taxon>
        <taxon>Rhizopodaceae</taxon>
        <taxon>Rhizopus</taxon>
    </lineage>
</organism>
<dbReference type="EMBL" id="CH476740">
    <property type="protein sequence ID" value="EIE87186.1"/>
    <property type="molecule type" value="Genomic_DNA"/>
</dbReference>
<sequence>MVKQKLNSSIFGWEEFMKYSGINGSFFNKKAGNRTLDRTFETSDSTNDALDEEVEYSALLLILIEIVIEKASKVVWIQRIAIVT</sequence>
<gene>
    <name evidence="1" type="ORF">RO3G_11897</name>
</gene>
<dbReference type="VEuPathDB" id="FungiDB:RO3G_11897"/>
<proteinExistence type="predicted"/>
<accession>I1CFF6</accession>
<evidence type="ECO:0000313" key="1">
    <source>
        <dbReference type="EMBL" id="EIE87186.1"/>
    </source>
</evidence>
<name>I1CFF6_RHIO9</name>